<name>A0A3B1CKX5_9ZZZZ</name>
<sequence length="107" mass="12148">MSLVKISELSEVPGAETGKSIHLEHPWTHIEYDLALFKVEGNYYVLTDKCYKCGGSLGKGKLQGLFAICSNEECRWNIKKGYCKFDRSCVMSTYKVLEQEDGLFINI</sequence>
<dbReference type="AlphaFoldDB" id="A0A3B1CKX5"/>
<dbReference type="InterPro" id="IPR036922">
    <property type="entry name" value="Rieske_2Fe-2S_sf"/>
</dbReference>
<protein>
    <submittedName>
        <fullName evidence="1">Uncharacterized protein</fullName>
    </submittedName>
</protein>
<dbReference type="EMBL" id="UOGB01000087">
    <property type="protein sequence ID" value="VAX17387.1"/>
    <property type="molecule type" value="Genomic_DNA"/>
</dbReference>
<gene>
    <name evidence="1" type="ORF">MNBD_NITROSPINAE03-938</name>
</gene>
<proteinExistence type="predicted"/>
<organism evidence="1">
    <name type="scientific">hydrothermal vent metagenome</name>
    <dbReference type="NCBI Taxonomy" id="652676"/>
    <lineage>
        <taxon>unclassified sequences</taxon>
        <taxon>metagenomes</taxon>
        <taxon>ecological metagenomes</taxon>
    </lineage>
</organism>
<reference evidence="1" key="1">
    <citation type="submission" date="2018-06" db="EMBL/GenBank/DDBJ databases">
        <authorList>
            <person name="Zhirakovskaya E."/>
        </authorList>
    </citation>
    <scope>NUCLEOTIDE SEQUENCE</scope>
</reference>
<evidence type="ECO:0000313" key="1">
    <source>
        <dbReference type="EMBL" id="VAX17387.1"/>
    </source>
</evidence>
<accession>A0A3B1CKX5</accession>
<dbReference type="GO" id="GO:0051537">
    <property type="term" value="F:2 iron, 2 sulfur cluster binding"/>
    <property type="evidence" value="ECO:0007669"/>
    <property type="project" value="InterPro"/>
</dbReference>
<dbReference type="Gene3D" id="2.102.10.10">
    <property type="entry name" value="Rieske [2Fe-2S] iron-sulphur domain"/>
    <property type="match status" value="1"/>
</dbReference>
<dbReference type="SUPFAM" id="SSF50022">
    <property type="entry name" value="ISP domain"/>
    <property type="match status" value="1"/>
</dbReference>